<evidence type="ECO:0000256" key="1">
    <source>
        <dbReference type="SAM" id="MobiDB-lite"/>
    </source>
</evidence>
<dbReference type="InterPro" id="IPR038610">
    <property type="entry name" value="FliK-like_C_sf"/>
</dbReference>
<dbReference type="AlphaFoldDB" id="A0A3B0U478"/>
<feature type="domain" description="Flagellar hook-length control protein-like C-terminal" evidence="2">
    <location>
        <begin position="357"/>
        <end position="428"/>
    </location>
</feature>
<evidence type="ECO:0000313" key="3">
    <source>
        <dbReference type="EMBL" id="VAW20437.1"/>
    </source>
</evidence>
<feature type="non-terminal residue" evidence="3">
    <location>
        <position position="446"/>
    </location>
</feature>
<dbReference type="Pfam" id="PF02120">
    <property type="entry name" value="Flg_hook"/>
    <property type="match status" value="1"/>
</dbReference>
<reference evidence="3" key="1">
    <citation type="submission" date="2018-06" db="EMBL/GenBank/DDBJ databases">
        <authorList>
            <person name="Zhirakovskaya E."/>
        </authorList>
    </citation>
    <scope>NUCLEOTIDE SEQUENCE</scope>
</reference>
<evidence type="ECO:0000259" key="2">
    <source>
        <dbReference type="Pfam" id="PF02120"/>
    </source>
</evidence>
<gene>
    <name evidence="3" type="ORF">MNBD_ALPHA11-2408</name>
</gene>
<protein>
    <recommendedName>
        <fullName evidence="2">Flagellar hook-length control protein-like C-terminal domain-containing protein</fullName>
    </recommendedName>
</protein>
<organism evidence="3">
    <name type="scientific">hydrothermal vent metagenome</name>
    <dbReference type="NCBI Taxonomy" id="652676"/>
    <lineage>
        <taxon>unclassified sequences</taxon>
        <taxon>metagenomes</taxon>
        <taxon>ecological metagenomes</taxon>
    </lineage>
</organism>
<accession>A0A3B0U478</accession>
<sequence length="446" mass="46655">MSQMLNIAASTGQPGSMMSGIGQNIGNGASGANAPEGLFSALVSLLSGNGANTDAAIGQSDTGAPAQTSQMWLNLQAGDEALSLNAQALNSAINPQNLFEQIPGLQNGLQIDPQVLQEVLGQGLNGIVNTANAPDTPSQIAALGTTILNIQETLQQTNAQNGAPGQPAANSGQSAPQTSQAQLLSLMAQNEQASLNANGQNPNAQNANAQNATRELAQTNTSQLVNAQQIATQLSNSQQSLNAPLTPEQIANRDPLAADLQRQLSTSAELNQARNGIQSANANNSGAAATNNLAAGQSQLPFVQTRQILTSGDPLMVAQATSQGTAQTEQAPIPRPLQASYPSNPINLSNMAIEIARNFNAGVNRFQIRLDPPELGRIDIRMQMDDGGNLNARLTVERPDTLEFLQRDARALERALAQAGLDNSRTNLEFELKDNPSGGQDQNEQD</sequence>
<dbReference type="CDD" id="cd17470">
    <property type="entry name" value="T3SS_Flik_C"/>
    <property type="match status" value="1"/>
</dbReference>
<dbReference type="InterPro" id="IPR021136">
    <property type="entry name" value="Flagellar_hook_control-like_C"/>
</dbReference>
<feature type="region of interest" description="Disordered" evidence="1">
    <location>
        <begin position="159"/>
        <end position="180"/>
    </location>
</feature>
<dbReference type="Gene3D" id="3.30.750.140">
    <property type="match status" value="1"/>
</dbReference>
<proteinExistence type="predicted"/>
<name>A0A3B0U478_9ZZZZ</name>
<dbReference type="EMBL" id="UOEQ01000273">
    <property type="protein sequence ID" value="VAW20437.1"/>
    <property type="molecule type" value="Genomic_DNA"/>
</dbReference>